<gene>
    <name evidence="2" type="ORF">K8V70_03070</name>
</gene>
<reference evidence="2" key="1">
    <citation type="journal article" date="2021" name="PeerJ">
        <title>Extensive microbial diversity within the chicken gut microbiome revealed by metagenomics and culture.</title>
        <authorList>
            <person name="Gilroy R."/>
            <person name="Ravi A."/>
            <person name="Getino M."/>
            <person name="Pursley I."/>
            <person name="Horton D.L."/>
            <person name="Alikhan N.F."/>
            <person name="Baker D."/>
            <person name="Gharbi K."/>
            <person name="Hall N."/>
            <person name="Watson M."/>
            <person name="Adriaenssens E.M."/>
            <person name="Foster-Nyarko E."/>
            <person name="Jarju S."/>
            <person name="Secka A."/>
            <person name="Antonio M."/>
            <person name="Oren A."/>
            <person name="Chaudhuri R.R."/>
            <person name="La Ragione R."/>
            <person name="Hildebrand F."/>
            <person name="Pallen M.J."/>
        </authorList>
    </citation>
    <scope>NUCLEOTIDE SEQUENCE</scope>
    <source>
        <strain evidence="2">ChiHjej13B12-9602</strain>
    </source>
</reference>
<dbReference type="EMBL" id="DYUZ01000012">
    <property type="protein sequence ID" value="HJG36833.1"/>
    <property type="molecule type" value="Genomic_DNA"/>
</dbReference>
<sequence>MWDGRATIQGSDHVVTTSKTEGAVSSSEGSTCVNGTTRGSACSSDSNDPSHSDGSVASICAEPHIPAEMRTFCVLRALERYSDDRHYISAPNIASLLAEGKPDLPVTLHVAASSVRNSISTLRKLGYDIRTARNHGYALATRALSEHDLRQIVRAVLGGTLGNAHRLQLVRALVPLAGPTQRRELEALLKQGGGSDLMRRCGTIYVAAVKTPELLRRCLAAGATATFELPSGLKRMRPLSVFPSGGTLFVEGEIVDARGEHPLLRTLRTDRFRGLSCRLPTGTVLVAVDTLAPPRLQVGDERPASAGV</sequence>
<evidence type="ECO:0000313" key="3">
    <source>
        <dbReference type="Proteomes" id="UP000753256"/>
    </source>
</evidence>
<accession>A0A921ISU5</accession>
<comment type="caution">
    <text evidence="2">The sequence shown here is derived from an EMBL/GenBank/DDBJ whole genome shotgun (WGS) entry which is preliminary data.</text>
</comment>
<reference evidence="2" key="2">
    <citation type="submission" date="2021-09" db="EMBL/GenBank/DDBJ databases">
        <authorList>
            <person name="Gilroy R."/>
        </authorList>
    </citation>
    <scope>NUCLEOTIDE SEQUENCE</scope>
    <source>
        <strain evidence="2">ChiHjej13B12-9602</strain>
    </source>
</reference>
<dbReference type="Proteomes" id="UP000753256">
    <property type="component" value="Unassembled WGS sequence"/>
</dbReference>
<proteinExistence type="predicted"/>
<feature type="region of interest" description="Disordered" evidence="1">
    <location>
        <begin position="1"/>
        <end position="55"/>
    </location>
</feature>
<dbReference type="RefSeq" id="WP_273189231.1">
    <property type="nucleotide sequence ID" value="NZ_DYUZ01000012.1"/>
</dbReference>
<dbReference type="AlphaFoldDB" id="A0A921ISU5"/>
<protein>
    <submittedName>
        <fullName evidence="2">Uncharacterized protein</fullName>
    </submittedName>
</protein>
<evidence type="ECO:0000256" key="1">
    <source>
        <dbReference type="SAM" id="MobiDB-lite"/>
    </source>
</evidence>
<organism evidence="2 3">
    <name type="scientific">Enorma phocaeensis</name>
    <dbReference type="NCBI Taxonomy" id="1871019"/>
    <lineage>
        <taxon>Bacteria</taxon>
        <taxon>Bacillati</taxon>
        <taxon>Actinomycetota</taxon>
        <taxon>Coriobacteriia</taxon>
        <taxon>Coriobacteriales</taxon>
        <taxon>Coriobacteriaceae</taxon>
        <taxon>Enorma</taxon>
    </lineage>
</organism>
<dbReference type="Gene3D" id="1.10.10.10">
    <property type="entry name" value="Winged helix-like DNA-binding domain superfamily/Winged helix DNA-binding domain"/>
    <property type="match status" value="1"/>
</dbReference>
<feature type="compositionally biased region" description="Polar residues" evidence="1">
    <location>
        <begin position="8"/>
        <end position="55"/>
    </location>
</feature>
<dbReference type="InterPro" id="IPR036388">
    <property type="entry name" value="WH-like_DNA-bd_sf"/>
</dbReference>
<name>A0A921ISU5_9ACTN</name>
<evidence type="ECO:0000313" key="2">
    <source>
        <dbReference type="EMBL" id="HJG36833.1"/>
    </source>
</evidence>